<proteinExistence type="predicted"/>
<dbReference type="EMBL" id="JBHUMY010000023">
    <property type="protein sequence ID" value="MFD2662115.1"/>
    <property type="molecule type" value="Genomic_DNA"/>
</dbReference>
<evidence type="ECO:0000313" key="3">
    <source>
        <dbReference type="Proteomes" id="UP001597493"/>
    </source>
</evidence>
<sequence length="101" mass="11912">MSDITNYREIEPISGEPVEVDGVYKNEWGREEKLWRGQVFPADPQWGTTGWKLVEYDFSNHHDGETDPRLIPKDDDDDPEANLQHPRRHNRHQGEKNMDNK</sequence>
<feature type="compositionally biased region" description="Basic and acidic residues" evidence="1">
    <location>
        <begin position="92"/>
        <end position="101"/>
    </location>
</feature>
<reference evidence="3" key="1">
    <citation type="journal article" date="2019" name="Int. J. Syst. Evol. Microbiol.">
        <title>The Global Catalogue of Microorganisms (GCM) 10K type strain sequencing project: providing services to taxonomists for standard genome sequencing and annotation.</title>
        <authorList>
            <consortium name="The Broad Institute Genomics Platform"/>
            <consortium name="The Broad Institute Genome Sequencing Center for Infectious Disease"/>
            <person name="Wu L."/>
            <person name="Ma J."/>
        </authorList>
    </citation>
    <scope>NUCLEOTIDE SEQUENCE [LARGE SCALE GENOMIC DNA]</scope>
    <source>
        <strain evidence="3">TISTR 1827</strain>
    </source>
</reference>
<evidence type="ECO:0000256" key="1">
    <source>
        <dbReference type="SAM" id="MobiDB-lite"/>
    </source>
</evidence>
<keyword evidence="3" id="KW-1185">Reference proteome</keyword>
<dbReference type="RefSeq" id="WP_379275912.1">
    <property type="nucleotide sequence ID" value="NZ_JBHUGT010000023.1"/>
</dbReference>
<comment type="caution">
    <text evidence="2">The sequence shown here is derived from an EMBL/GenBank/DDBJ whole genome shotgun (WGS) entry which is preliminary data.</text>
</comment>
<feature type="region of interest" description="Disordered" evidence="1">
    <location>
        <begin position="59"/>
        <end position="101"/>
    </location>
</feature>
<protein>
    <submittedName>
        <fullName evidence="2">Transposase</fullName>
    </submittedName>
</protein>
<name>A0ABW5R0X9_9BACL</name>
<evidence type="ECO:0000313" key="2">
    <source>
        <dbReference type="EMBL" id="MFD2662115.1"/>
    </source>
</evidence>
<feature type="compositionally biased region" description="Basic and acidic residues" evidence="1">
    <location>
        <begin position="59"/>
        <end position="73"/>
    </location>
</feature>
<gene>
    <name evidence="2" type="ORF">ACFSW5_17810</name>
</gene>
<dbReference type="Proteomes" id="UP001597493">
    <property type="component" value="Unassembled WGS sequence"/>
</dbReference>
<organism evidence="2 3">
    <name type="scientific">Paenibacillus thailandensis</name>
    <dbReference type="NCBI Taxonomy" id="393250"/>
    <lineage>
        <taxon>Bacteria</taxon>
        <taxon>Bacillati</taxon>
        <taxon>Bacillota</taxon>
        <taxon>Bacilli</taxon>
        <taxon>Bacillales</taxon>
        <taxon>Paenibacillaceae</taxon>
        <taxon>Paenibacillus</taxon>
    </lineage>
</organism>
<accession>A0ABW5R0X9</accession>